<name>A0A7C3RK58_DICTH</name>
<feature type="active site" description="Proton acceptor" evidence="10">
    <location>
        <position position="154"/>
    </location>
</feature>
<keyword evidence="7 12" id="KW-0560">Oxidoreductase</keyword>
<dbReference type="Gene3D" id="3.40.50.720">
    <property type="entry name" value="NAD(P)-binding Rossmann-like Domain"/>
    <property type="match status" value="1"/>
</dbReference>
<evidence type="ECO:0000256" key="3">
    <source>
        <dbReference type="ARBA" id="ARBA00012948"/>
    </source>
</evidence>
<feature type="domain" description="Ketoreductase" evidence="13">
    <location>
        <begin position="5"/>
        <end position="190"/>
    </location>
</feature>
<evidence type="ECO:0000256" key="5">
    <source>
        <dbReference type="ARBA" id="ARBA00022832"/>
    </source>
</evidence>
<dbReference type="PROSITE" id="PS00061">
    <property type="entry name" value="ADH_SHORT"/>
    <property type="match status" value="1"/>
</dbReference>
<dbReference type="NCBIfam" id="NF009464">
    <property type="entry name" value="PRK12824.1"/>
    <property type="match status" value="1"/>
</dbReference>
<dbReference type="NCBIfam" id="NF005559">
    <property type="entry name" value="PRK07231.1"/>
    <property type="match status" value="1"/>
</dbReference>
<evidence type="ECO:0000313" key="14">
    <source>
        <dbReference type="EMBL" id="HFX13579.1"/>
    </source>
</evidence>
<sequence length="246" mass="26610">MLKDKVAVVTGGGRGIGRAIVLALGREGIKVLINYRGKKESALETLEELKKLGGEGEIYQADVSVEEEVEKMFNFVIEKWGKLDILVNNAGITKDNLLIRMKSEEWDQVINTNLRGVFLCTKSALKIMLKQRSGRIINISSVVGLKGNIGQANYASAKAGIIGFTKAVAREVASRGITVNAIAPGFIKTEMTDVLSEEMKKKVLDEIPLGRFGDPEDVANAVKFLVSDEASYITGIVLNVDGGLAI</sequence>
<dbReference type="FunFam" id="3.40.50.720:FF:000037">
    <property type="entry name" value="3-oxoacyl-[acyl-carrier-protein] reductase FabG"/>
    <property type="match status" value="1"/>
</dbReference>
<dbReference type="Pfam" id="PF13561">
    <property type="entry name" value="adh_short_C2"/>
    <property type="match status" value="1"/>
</dbReference>
<dbReference type="InterPro" id="IPR050259">
    <property type="entry name" value="SDR"/>
</dbReference>
<evidence type="ECO:0000256" key="9">
    <source>
        <dbReference type="ARBA" id="ARBA00023160"/>
    </source>
</evidence>
<keyword evidence="6 11" id="KW-0521">NADP</keyword>
<gene>
    <name evidence="14" type="primary">fabG</name>
    <name evidence="14" type="ORF">ENW00_05400</name>
</gene>
<dbReference type="NCBIfam" id="TIGR01830">
    <property type="entry name" value="3oxo_ACP_reduc"/>
    <property type="match status" value="1"/>
</dbReference>
<accession>A0A7C3RK58</accession>
<dbReference type="InterPro" id="IPR036291">
    <property type="entry name" value="NAD(P)-bd_dom_sf"/>
</dbReference>
<dbReference type="InterPro" id="IPR057326">
    <property type="entry name" value="KR_dom"/>
</dbReference>
<evidence type="ECO:0000256" key="8">
    <source>
        <dbReference type="ARBA" id="ARBA00023098"/>
    </source>
</evidence>
<evidence type="ECO:0000256" key="10">
    <source>
        <dbReference type="PIRSR" id="PIRSR611284-1"/>
    </source>
</evidence>
<comment type="similarity">
    <text evidence="2 12">Belongs to the short-chain dehydrogenases/reductases (SDR) family.</text>
</comment>
<keyword evidence="5 12" id="KW-0276">Fatty acid metabolism</keyword>
<dbReference type="NCBIfam" id="NF004198">
    <property type="entry name" value="PRK05653.1-3"/>
    <property type="match status" value="1"/>
</dbReference>
<comment type="pathway">
    <text evidence="1 12">Lipid metabolism; fatty acid biosynthesis.</text>
</comment>
<dbReference type="GO" id="GO:0051287">
    <property type="term" value="F:NAD binding"/>
    <property type="evidence" value="ECO:0007669"/>
    <property type="project" value="UniProtKB-UniRule"/>
</dbReference>
<keyword evidence="8 12" id="KW-0443">Lipid metabolism</keyword>
<dbReference type="InterPro" id="IPR002347">
    <property type="entry name" value="SDR_fam"/>
</dbReference>
<dbReference type="EMBL" id="DTIN01000015">
    <property type="protein sequence ID" value="HFX13579.1"/>
    <property type="molecule type" value="Genomic_DNA"/>
</dbReference>
<dbReference type="PRINTS" id="PR00080">
    <property type="entry name" value="SDRFAMILY"/>
</dbReference>
<evidence type="ECO:0000259" key="13">
    <source>
        <dbReference type="SMART" id="SM00822"/>
    </source>
</evidence>
<evidence type="ECO:0000256" key="6">
    <source>
        <dbReference type="ARBA" id="ARBA00022857"/>
    </source>
</evidence>
<feature type="binding site" evidence="11">
    <location>
        <position position="89"/>
    </location>
    <ligand>
        <name>NADP(+)</name>
        <dbReference type="ChEBI" id="CHEBI:58349"/>
    </ligand>
</feature>
<dbReference type="PRINTS" id="PR00081">
    <property type="entry name" value="GDHRDH"/>
</dbReference>
<dbReference type="EC" id="1.1.1.100" evidence="3 12"/>
<dbReference type="SUPFAM" id="SSF51735">
    <property type="entry name" value="NAD(P)-binding Rossmann-fold domains"/>
    <property type="match status" value="1"/>
</dbReference>
<feature type="binding site" evidence="11">
    <location>
        <begin position="154"/>
        <end position="158"/>
    </location>
    <ligand>
        <name>NADP(+)</name>
        <dbReference type="ChEBI" id="CHEBI:58349"/>
    </ligand>
</feature>
<dbReference type="GO" id="GO:0004316">
    <property type="term" value="F:3-oxoacyl-[acyl-carrier-protein] reductase (NADPH) activity"/>
    <property type="evidence" value="ECO:0007669"/>
    <property type="project" value="UniProtKB-UniRule"/>
</dbReference>
<organism evidence="14">
    <name type="scientific">Dictyoglomus thermophilum</name>
    <dbReference type="NCBI Taxonomy" id="14"/>
    <lineage>
        <taxon>Bacteria</taxon>
        <taxon>Pseudomonadati</taxon>
        <taxon>Dictyoglomota</taxon>
        <taxon>Dictyoglomia</taxon>
        <taxon>Dictyoglomales</taxon>
        <taxon>Dictyoglomaceae</taxon>
        <taxon>Dictyoglomus</taxon>
    </lineage>
</organism>
<evidence type="ECO:0000256" key="7">
    <source>
        <dbReference type="ARBA" id="ARBA00023002"/>
    </source>
</evidence>
<evidence type="ECO:0000256" key="1">
    <source>
        <dbReference type="ARBA" id="ARBA00005194"/>
    </source>
</evidence>
<dbReference type="AlphaFoldDB" id="A0A7C3RK58"/>
<dbReference type="NCBIfam" id="NF009466">
    <property type="entry name" value="PRK12826.1-2"/>
    <property type="match status" value="1"/>
</dbReference>
<dbReference type="UniPathway" id="UPA00094"/>
<dbReference type="PANTHER" id="PTHR42879:SF2">
    <property type="entry name" value="3-OXOACYL-[ACYL-CARRIER-PROTEIN] REDUCTASE FABG"/>
    <property type="match status" value="1"/>
</dbReference>
<feature type="binding site" evidence="11">
    <location>
        <position position="187"/>
    </location>
    <ligand>
        <name>NADP(+)</name>
        <dbReference type="ChEBI" id="CHEBI:58349"/>
    </ligand>
</feature>
<reference evidence="14" key="1">
    <citation type="journal article" date="2020" name="mSystems">
        <title>Genome- and Community-Level Interaction Insights into Carbon Utilization and Element Cycling Functions of Hydrothermarchaeota in Hydrothermal Sediment.</title>
        <authorList>
            <person name="Zhou Z."/>
            <person name="Liu Y."/>
            <person name="Xu W."/>
            <person name="Pan J."/>
            <person name="Luo Z.H."/>
            <person name="Li M."/>
        </authorList>
    </citation>
    <scope>NUCLEOTIDE SEQUENCE [LARGE SCALE GENOMIC DNA]</scope>
    <source>
        <strain evidence="14">SpSt-81</strain>
    </source>
</reference>
<proteinExistence type="inferred from homology"/>
<dbReference type="SMART" id="SM00822">
    <property type="entry name" value="PKS_KR"/>
    <property type="match status" value="1"/>
</dbReference>
<evidence type="ECO:0000256" key="11">
    <source>
        <dbReference type="PIRSR" id="PIRSR611284-2"/>
    </source>
</evidence>
<evidence type="ECO:0000256" key="2">
    <source>
        <dbReference type="ARBA" id="ARBA00006484"/>
    </source>
</evidence>
<protein>
    <recommendedName>
        <fullName evidence="3 12">3-oxoacyl-[acyl-carrier-protein] reductase</fullName>
        <ecNumber evidence="3 12">1.1.1.100</ecNumber>
    </recommendedName>
</protein>
<comment type="catalytic activity">
    <reaction evidence="12">
        <text>a (3R)-hydroxyacyl-[ACP] + NADP(+) = a 3-oxoacyl-[ACP] + NADPH + H(+)</text>
        <dbReference type="Rhea" id="RHEA:17397"/>
        <dbReference type="Rhea" id="RHEA-COMP:9916"/>
        <dbReference type="Rhea" id="RHEA-COMP:9945"/>
        <dbReference type="ChEBI" id="CHEBI:15378"/>
        <dbReference type="ChEBI" id="CHEBI:57783"/>
        <dbReference type="ChEBI" id="CHEBI:58349"/>
        <dbReference type="ChEBI" id="CHEBI:78776"/>
        <dbReference type="ChEBI" id="CHEBI:78827"/>
        <dbReference type="EC" id="1.1.1.100"/>
    </reaction>
</comment>
<keyword evidence="4 12" id="KW-0444">Lipid biosynthesis</keyword>
<dbReference type="GO" id="GO:0030497">
    <property type="term" value="P:fatty acid elongation"/>
    <property type="evidence" value="ECO:0007669"/>
    <property type="project" value="UniProtKB-ARBA"/>
</dbReference>
<comment type="function">
    <text evidence="12">Catalyzes the NADPH-dependent reduction of beta-ketoacyl-ACP substrates to beta-hydroxyacyl-ACP products, the first reductive step in the elongation cycle of fatty acid biosynthesis.</text>
</comment>
<dbReference type="NCBIfam" id="NF004199">
    <property type="entry name" value="PRK05653.1-4"/>
    <property type="match status" value="1"/>
</dbReference>
<dbReference type="PANTHER" id="PTHR42879">
    <property type="entry name" value="3-OXOACYL-(ACYL-CARRIER-PROTEIN) REDUCTASE"/>
    <property type="match status" value="1"/>
</dbReference>
<evidence type="ECO:0000256" key="4">
    <source>
        <dbReference type="ARBA" id="ARBA00022516"/>
    </source>
</evidence>
<dbReference type="InterPro" id="IPR011284">
    <property type="entry name" value="3oxo_ACP_reduc"/>
</dbReference>
<comment type="subunit">
    <text evidence="12">Homotetramer.</text>
</comment>
<keyword evidence="9 12" id="KW-0275">Fatty acid biosynthesis</keyword>
<feature type="binding site" evidence="11">
    <location>
        <begin position="11"/>
        <end position="14"/>
    </location>
    <ligand>
        <name>NADP(+)</name>
        <dbReference type="ChEBI" id="CHEBI:58349"/>
    </ligand>
</feature>
<comment type="caution">
    <text evidence="14">The sequence shown here is derived from an EMBL/GenBank/DDBJ whole genome shotgun (WGS) entry which is preliminary data.</text>
</comment>
<evidence type="ECO:0000256" key="12">
    <source>
        <dbReference type="RuleBase" id="RU366074"/>
    </source>
</evidence>
<dbReference type="InterPro" id="IPR020904">
    <property type="entry name" value="Sc_DH/Rdtase_CS"/>
</dbReference>
<dbReference type="CDD" id="cd05333">
    <property type="entry name" value="BKR_SDR_c"/>
    <property type="match status" value="1"/>
</dbReference>